<dbReference type="SUPFAM" id="SSF52540">
    <property type="entry name" value="P-loop containing nucleoside triphosphate hydrolases"/>
    <property type="match status" value="1"/>
</dbReference>
<dbReference type="Pfam" id="PF13374">
    <property type="entry name" value="TPR_10"/>
    <property type="match status" value="1"/>
</dbReference>
<evidence type="ECO:0000313" key="5">
    <source>
        <dbReference type="Proteomes" id="UP001161017"/>
    </source>
</evidence>
<protein>
    <recommendedName>
        <fullName evidence="3">Nephrocystin 3-like N-terminal domain-containing protein</fullName>
    </recommendedName>
</protein>
<keyword evidence="5" id="KW-1185">Reference proteome</keyword>
<dbReference type="PROSITE" id="PS50005">
    <property type="entry name" value="TPR"/>
    <property type="match status" value="1"/>
</dbReference>
<feature type="domain" description="Nephrocystin 3-like N-terminal" evidence="3">
    <location>
        <begin position="103"/>
        <end position="261"/>
    </location>
</feature>
<proteinExistence type="predicted"/>
<dbReference type="PANTHER" id="PTHR10039:SF14">
    <property type="entry name" value="NACHT DOMAIN-CONTAINING PROTEIN"/>
    <property type="match status" value="1"/>
</dbReference>
<feature type="repeat" description="TPR" evidence="2">
    <location>
        <begin position="747"/>
        <end position="780"/>
    </location>
</feature>
<dbReference type="AlphaFoldDB" id="A0AA43TVK3"/>
<dbReference type="InterPro" id="IPR027417">
    <property type="entry name" value="P-loop_NTPase"/>
</dbReference>
<dbReference type="Gene3D" id="1.25.40.10">
    <property type="entry name" value="Tetratricopeptide repeat domain"/>
    <property type="match status" value="2"/>
</dbReference>
<evidence type="ECO:0000256" key="2">
    <source>
        <dbReference type="PROSITE-ProRule" id="PRU00339"/>
    </source>
</evidence>
<accession>A0AA43TVK3</accession>
<reference evidence="4" key="1">
    <citation type="journal article" date="2023" name="Genome Biol. Evol.">
        <title>First Whole Genome Sequence and Flow Cytometry Genome Size Data for the Lichen-Forming Fungus Ramalina farinacea (Ascomycota).</title>
        <authorList>
            <person name="Llewellyn T."/>
            <person name="Mian S."/>
            <person name="Hill R."/>
            <person name="Leitch I.J."/>
            <person name="Gaya E."/>
        </authorList>
    </citation>
    <scope>NUCLEOTIDE SEQUENCE</scope>
    <source>
        <strain evidence="4">LIQ254RAFAR</strain>
    </source>
</reference>
<dbReference type="SUPFAM" id="SSF48452">
    <property type="entry name" value="TPR-like"/>
    <property type="match status" value="2"/>
</dbReference>
<comment type="caution">
    <text evidence="4">The sequence shown here is derived from an EMBL/GenBank/DDBJ whole genome shotgun (WGS) entry which is preliminary data.</text>
</comment>
<organism evidence="4 5">
    <name type="scientific">Ramalina farinacea</name>
    <dbReference type="NCBI Taxonomy" id="258253"/>
    <lineage>
        <taxon>Eukaryota</taxon>
        <taxon>Fungi</taxon>
        <taxon>Dikarya</taxon>
        <taxon>Ascomycota</taxon>
        <taxon>Pezizomycotina</taxon>
        <taxon>Lecanoromycetes</taxon>
        <taxon>OSLEUM clade</taxon>
        <taxon>Lecanoromycetidae</taxon>
        <taxon>Lecanorales</taxon>
        <taxon>Lecanorineae</taxon>
        <taxon>Ramalinaceae</taxon>
        <taxon>Ramalina</taxon>
    </lineage>
</organism>
<dbReference type="Gene3D" id="3.40.50.300">
    <property type="entry name" value="P-loop containing nucleotide triphosphate hydrolases"/>
    <property type="match status" value="1"/>
</dbReference>
<dbReference type="Pfam" id="PF24883">
    <property type="entry name" value="NPHP3_N"/>
    <property type="match status" value="1"/>
</dbReference>
<sequence>MIEKLGDAFSRYQEYEILLGGNQRFQEALGFVYYDVLKFLRKAKKLFTARGFKTLCKSLWKNFEADFQHVLEAVTRHTDSLEAEITLAHRVGVRKCLEQQSAEQKKAQECLSRVEHRALWICGSPGSGKTVLSTVVIDDLRHRIDHRPKHTCAFFFCDKSDENNQSTMHVLATIIAQILAQMQEVPEYVQAAYATAIRYGREGLSMSDQPTLILKHLALSLERLYIVIDGLDENKEAARILENINDLVRNSTSTHFILLSRKMPKMKGRMSSFHTMELIPEFVSVDINNLIHGELSDLPVDDPDTLDHIFGSLSQAANGSFLWSSLMMKSLKSATSPHEISEILSDIPIGLDKTYTTIVNKIAQETPRRRAAVRKTLHAICSSARPLQWTELQIVLAFERSDACFVDSRKPFKPAILELEGSLFEYTPATDQFRLTHMSVREFLLSSPDHHGIDENAKPLFLEEAEGQLHLAETCLAYQSQHDSQAPSGDGRVTFPLLEYSTLFWCHHVCQSKYSLELKGWIEDFLAHTIACQSWILRFLTWQPSTFPLQYLMKLQNSLSEWFAQSPNTCVNNELVDWIQHIPQTFLFDAEPTSLHSDSNNHIDSSPPNGLRHRISHFEKLTVMRDLSREYTMRGILANGERWLTEALETRRRRYGCSHISTAWLLNGLGLIYDQQHQVSLSARTQESALAIQSSILGPDHFETIWTVNELGRIYRHSNDLAKSESMHLRALAVLSSVLHPHDLQIAWTLNTLGRTYRKQQRFDEAIVLLDQAFEIRSSVLGPLHPHTLWTNMDKAACFLEQGRLEDSVVLYRKALESRETVLGLKHADTFWAMNNLGRALESVGQIQAAKGLQERAYQGQTELLGSDHPHTIWSREACAKLNG</sequence>
<evidence type="ECO:0000256" key="1">
    <source>
        <dbReference type="ARBA" id="ARBA00022737"/>
    </source>
</evidence>
<dbReference type="EMBL" id="JAPUFD010000009">
    <property type="protein sequence ID" value="MDI1489509.1"/>
    <property type="molecule type" value="Genomic_DNA"/>
</dbReference>
<keyword evidence="2" id="KW-0802">TPR repeat</keyword>
<dbReference type="InterPro" id="IPR056884">
    <property type="entry name" value="NPHP3-like_N"/>
</dbReference>
<dbReference type="Proteomes" id="UP001161017">
    <property type="component" value="Unassembled WGS sequence"/>
</dbReference>
<gene>
    <name evidence="4" type="ORF">OHK93_008788</name>
</gene>
<evidence type="ECO:0000313" key="4">
    <source>
        <dbReference type="EMBL" id="MDI1489509.1"/>
    </source>
</evidence>
<keyword evidence="1" id="KW-0677">Repeat</keyword>
<dbReference type="InterPro" id="IPR019734">
    <property type="entry name" value="TPR_rpt"/>
</dbReference>
<dbReference type="Pfam" id="PF13424">
    <property type="entry name" value="TPR_12"/>
    <property type="match status" value="2"/>
</dbReference>
<dbReference type="SMART" id="SM00028">
    <property type="entry name" value="TPR"/>
    <property type="match status" value="4"/>
</dbReference>
<name>A0AA43TVK3_9LECA</name>
<dbReference type="InterPro" id="IPR011990">
    <property type="entry name" value="TPR-like_helical_dom_sf"/>
</dbReference>
<dbReference type="PANTHER" id="PTHR10039">
    <property type="entry name" value="AMELOGENIN"/>
    <property type="match status" value="1"/>
</dbReference>
<evidence type="ECO:0000259" key="3">
    <source>
        <dbReference type="Pfam" id="PF24883"/>
    </source>
</evidence>